<organism evidence="1 2">
    <name type="scientific">Brassica cretica</name>
    <name type="common">Mustard</name>
    <dbReference type="NCBI Taxonomy" id="69181"/>
    <lineage>
        <taxon>Eukaryota</taxon>
        <taxon>Viridiplantae</taxon>
        <taxon>Streptophyta</taxon>
        <taxon>Embryophyta</taxon>
        <taxon>Tracheophyta</taxon>
        <taxon>Spermatophyta</taxon>
        <taxon>Magnoliopsida</taxon>
        <taxon>eudicotyledons</taxon>
        <taxon>Gunneridae</taxon>
        <taxon>Pentapetalae</taxon>
        <taxon>rosids</taxon>
        <taxon>malvids</taxon>
        <taxon>Brassicales</taxon>
        <taxon>Brassicaceae</taxon>
        <taxon>Brassiceae</taxon>
        <taxon>Brassica</taxon>
    </lineage>
</organism>
<evidence type="ECO:0000313" key="1">
    <source>
        <dbReference type="EMBL" id="KAF3567323.1"/>
    </source>
</evidence>
<dbReference type="EMBL" id="QGKV02000759">
    <property type="protein sequence ID" value="KAF3567323.1"/>
    <property type="molecule type" value="Genomic_DNA"/>
</dbReference>
<reference evidence="1 2" key="1">
    <citation type="journal article" date="2020" name="BMC Genomics">
        <title>Intraspecific diversification of the crop wild relative Brassica cretica Lam. using demographic model selection.</title>
        <authorList>
            <person name="Kioukis A."/>
            <person name="Michalopoulou V.A."/>
            <person name="Briers L."/>
            <person name="Pirintsos S."/>
            <person name="Studholme D.J."/>
            <person name="Pavlidis P."/>
            <person name="Sarris P.F."/>
        </authorList>
    </citation>
    <scope>NUCLEOTIDE SEQUENCE [LARGE SCALE GENOMIC DNA]</scope>
    <source>
        <strain evidence="2">cv. PFS-1207/04</strain>
    </source>
</reference>
<accession>A0ABQ7D4K5</accession>
<keyword evidence="2" id="KW-1185">Reference proteome</keyword>
<comment type="caution">
    <text evidence="1">The sequence shown here is derived from an EMBL/GenBank/DDBJ whole genome shotgun (WGS) entry which is preliminary data.</text>
</comment>
<gene>
    <name evidence="1" type="ORF">DY000_02012327</name>
</gene>
<sequence length="127" mass="14677">MHGLMSYRRFGKARSLRRDRTACMCGSCVMTELGSSVFRSSYSDLSVTGLDFQCHKFEVNRHPAAEVIHVLLKSGQSASREEAVEEMKDYRSMLKHWCRSTWMPECGPNIFYDRLKPRSNHKLPECP</sequence>
<evidence type="ECO:0000313" key="2">
    <source>
        <dbReference type="Proteomes" id="UP000266723"/>
    </source>
</evidence>
<protein>
    <submittedName>
        <fullName evidence="1">Uncharacterized protein</fullName>
    </submittedName>
</protein>
<proteinExistence type="predicted"/>
<name>A0ABQ7D4K5_BRACR</name>
<dbReference type="Proteomes" id="UP000266723">
    <property type="component" value="Unassembled WGS sequence"/>
</dbReference>